<dbReference type="SUPFAM" id="SSF53756">
    <property type="entry name" value="UDP-Glycosyltransferase/glycogen phosphorylase"/>
    <property type="match status" value="1"/>
</dbReference>
<name>A0ABS5F4Z4_9PROT</name>
<evidence type="ECO:0000313" key="3">
    <source>
        <dbReference type="EMBL" id="MBR0667612.1"/>
    </source>
</evidence>
<keyword evidence="2" id="KW-0808">Transferase</keyword>
<accession>A0ABS5F4Z4</accession>
<comment type="caution">
    <text evidence="3">The sequence shown here is derived from an EMBL/GenBank/DDBJ whole genome shotgun (WGS) entry which is preliminary data.</text>
</comment>
<dbReference type="CDD" id="cd03789">
    <property type="entry name" value="GT9_LPS_heptosyltransferase"/>
    <property type="match status" value="1"/>
</dbReference>
<dbReference type="InterPro" id="IPR051199">
    <property type="entry name" value="LPS_LOS_Heptosyltrfase"/>
</dbReference>
<dbReference type="Pfam" id="PF01075">
    <property type="entry name" value="Glyco_transf_9"/>
    <property type="match status" value="1"/>
</dbReference>
<sequence>MRILFVSSTRIGDAVLSTALLDHLLRAHPTAHFTIACGAVAEGVFARMPHRDRTITLVKRPYGLHWLGLWRQVAFTWWDLVVDLRASALSFLIPARRRVIARGGRHPGHRLTHLGELLGLNPPPRPVAWFSAADAIHASALVAGGGRFIVLGPSANWDRKVWPAERFIAAHQALTAPGGPLAGARTVVLAGPGAAERAMAAPVLQAIPCAIDAVGALSLPECAALLSRAALFLGNDSGLMHLAAAAGAPTLGLFGPTPASEYGPMGRCAAAVLADGPPGEAPMEALPVAKVVEAATRLLSNTKVAA</sequence>
<dbReference type="InterPro" id="IPR002201">
    <property type="entry name" value="Glyco_trans_9"/>
</dbReference>
<keyword evidence="1" id="KW-0328">Glycosyltransferase</keyword>
<evidence type="ECO:0000256" key="1">
    <source>
        <dbReference type="ARBA" id="ARBA00022676"/>
    </source>
</evidence>
<gene>
    <name evidence="3" type="ORF">GXW71_24865</name>
</gene>
<dbReference type="EMBL" id="JAAGBB010000038">
    <property type="protein sequence ID" value="MBR0667612.1"/>
    <property type="molecule type" value="Genomic_DNA"/>
</dbReference>
<proteinExistence type="predicted"/>
<dbReference type="Proteomes" id="UP001196870">
    <property type="component" value="Unassembled WGS sequence"/>
</dbReference>
<dbReference type="RefSeq" id="WP_211855390.1">
    <property type="nucleotide sequence ID" value="NZ_JAAGBB010000038.1"/>
</dbReference>
<reference evidence="4" key="1">
    <citation type="journal article" date="2021" name="Syst. Appl. Microbiol.">
        <title>Roseomonas hellenica sp. nov., isolated from roots of wild-growing Alkanna tinctoria.</title>
        <authorList>
            <person name="Rat A."/>
            <person name="Naranjo H.D."/>
            <person name="Lebbe L."/>
            <person name="Cnockaert M."/>
            <person name="Krigas N."/>
            <person name="Grigoriadou K."/>
            <person name="Maloupa E."/>
            <person name="Willems A."/>
        </authorList>
    </citation>
    <scope>NUCLEOTIDE SEQUENCE [LARGE SCALE GENOMIC DNA]</scope>
    <source>
        <strain evidence="4">LMG 31523</strain>
    </source>
</reference>
<dbReference type="PANTHER" id="PTHR30160:SF1">
    <property type="entry name" value="LIPOPOLYSACCHARIDE 1,2-N-ACETYLGLUCOSAMINETRANSFERASE-RELATED"/>
    <property type="match status" value="1"/>
</dbReference>
<dbReference type="PANTHER" id="PTHR30160">
    <property type="entry name" value="TETRAACYLDISACCHARIDE 4'-KINASE-RELATED"/>
    <property type="match status" value="1"/>
</dbReference>
<organism evidence="3 4">
    <name type="scientific">Plastoroseomonas hellenica</name>
    <dbReference type="NCBI Taxonomy" id="2687306"/>
    <lineage>
        <taxon>Bacteria</taxon>
        <taxon>Pseudomonadati</taxon>
        <taxon>Pseudomonadota</taxon>
        <taxon>Alphaproteobacteria</taxon>
        <taxon>Acetobacterales</taxon>
        <taxon>Acetobacteraceae</taxon>
        <taxon>Plastoroseomonas</taxon>
    </lineage>
</organism>
<dbReference type="Gene3D" id="3.40.50.2000">
    <property type="entry name" value="Glycogen Phosphorylase B"/>
    <property type="match status" value="2"/>
</dbReference>
<protein>
    <submittedName>
        <fullName evidence="3">Glycosyltransferase family 9 protein</fullName>
    </submittedName>
</protein>
<evidence type="ECO:0000313" key="4">
    <source>
        <dbReference type="Proteomes" id="UP001196870"/>
    </source>
</evidence>
<keyword evidence="4" id="KW-1185">Reference proteome</keyword>
<evidence type="ECO:0000256" key="2">
    <source>
        <dbReference type="ARBA" id="ARBA00022679"/>
    </source>
</evidence>